<dbReference type="PANTHER" id="PTHR37984">
    <property type="entry name" value="PROTEIN CBG26694"/>
    <property type="match status" value="1"/>
</dbReference>
<name>A0A164MX80_9CRUS</name>
<dbReference type="EMBL" id="LRGB01002925">
    <property type="protein sequence ID" value="KZS05451.1"/>
    <property type="molecule type" value="Genomic_DNA"/>
</dbReference>
<evidence type="ECO:0000256" key="4">
    <source>
        <dbReference type="ARBA" id="ARBA00022759"/>
    </source>
</evidence>
<evidence type="ECO:0000256" key="2">
    <source>
        <dbReference type="ARBA" id="ARBA00022695"/>
    </source>
</evidence>
<protein>
    <recommendedName>
        <fullName evidence="8">Reverse transcriptase RNase H-like domain-containing protein</fullName>
    </recommendedName>
</protein>
<sequence length="1035" mass="115284">MFCGLSHKDLLEWSKKTSSKACLISISGDPLNTFDTLNLFSGSTFRHHNYAMELESRLRSRKQGVDEPVMSYCYDMIYLCSRVDPNVGKEEIYILAIPAMEDFKAPSFSFTDPEGASKTVDEFKKITAVLKNFDEYFKPKTNQTMERYMLSTRSQAQDEPFESFLVDIHSLVATCDYVEIAVDASPTGLGDVTMYDGRSIKFSSTTLTDTQSRYAQIDKELIAIQFGAKKFRSHPQDPENENSTKRNLDSTVTTLHVPGKDFVLADALSRAPRIRLYTEDQSGREEQVCAVLDRMIPSDSSREKFAAATETDPTLQMIIQLTKKIGLIIKSSAPCSKWPVAVPLKSLAAYVTVEEARRIFSDFGYPEELRSDNGTHFDAAEFRAFCTQNKRFVQTVKESLIKSLADGPIIWESLRAIRSMRIQNSKQNLSSPSELLQGRKLRGCLPLLAQALFPRPVSTTMIQKALADAKSKQAHHKNAHTRPLDRLLIVKAVWVYLKTKERRNRWAINIDRGVQRQPQEVLSQPSQSSNEPIPQTSVVMLQQTFGQPINHRQSWVSATVQPHHPSAQPHQREHGVEEFAGLPKQRNGTPAAGQPNSQPSLLQTSISVEQEAPSGQCDGSQAAGQPNSQPRLHQDSDPNEQEAPSGQGIFYGFRTSLVHAEHHQLQHQQLVEGPPCPTAATERQLFVQSGPAFRAPTSIQVASGRSERIKQKKAEGIQLLTRSQLKETSCHSRETMSNTKDVRLLNAHTPVDLSITQPMMQKLEQVTSSLIQVGGTMARTKGRGPHYAPQSNHPFKRIADDRPICNYCGGPGYIALHCSKSTTSIIGHHCGSFSIQYNWTGESSYSVTTAPIEDGLRGRRGLIVSRESCSIPAFSMRGVVAVTQSLEEGKFGHMVEPTPKVLADKGISIGRLLLPRRLPSGLSLVSFDEFLVNSSINPRGNSDRESFSKFHSNVVQHQIDTGLSLPIHPPPYVSAWRGHELIQSQTREMLRNQVITPSSSPWASPVVLVKKKNYAILRGLSPSKCYNHKRCLPPP</sequence>
<keyword evidence="6" id="KW-0695">RNA-directed DNA polymerase</keyword>
<gene>
    <name evidence="9" type="ORF">APZ42_031353</name>
</gene>
<evidence type="ECO:0000256" key="6">
    <source>
        <dbReference type="ARBA" id="ARBA00022918"/>
    </source>
</evidence>
<dbReference type="InterPro" id="IPR012337">
    <property type="entry name" value="RNaseH-like_sf"/>
</dbReference>
<dbReference type="GO" id="GO:0004519">
    <property type="term" value="F:endonuclease activity"/>
    <property type="evidence" value="ECO:0007669"/>
    <property type="project" value="UniProtKB-KW"/>
</dbReference>
<evidence type="ECO:0000313" key="9">
    <source>
        <dbReference type="EMBL" id="KZS05451.1"/>
    </source>
</evidence>
<dbReference type="AlphaFoldDB" id="A0A164MX80"/>
<dbReference type="GO" id="GO:0003964">
    <property type="term" value="F:RNA-directed DNA polymerase activity"/>
    <property type="evidence" value="ECO:0007669"/>
    <property type="project" value="UniProtKB-KW"/>
</dbReference>
<dbReference type="Proteomes" id="UP000076858">
    <property type="component" value="Unassembled WGS sequence"/>
</dbReference>
<feature type="region of interest" description="Disordered" evidence="7">
    <location>
        <begin position="609"/>
        <end position="647"/>
    </location>
</feature>
<evidence type="ECO:0000313" key="10">
    <source>
        <dbReference type="Proteomes" id="UP000076858"/>
    </source>
</evidence>
<dbReference type="GO" id="GO:0016787">
    <property type="term" value="F:hydrolase activity"/>
    <property type="evidence" value="ECO:0007669"/>
    <property type="project" value="UniProtKB-KW"/>
</dbReference>
<evidence type="ECO:0000256" key="7">
    <source>
        <dbReference type="SAM" id="MobiDB-lite"/>
    </source>
</evidence>
<proteinExistence type="predicted"/>
<reference evidence="9 10" key="1">
    <citation type="submission" date="2016-03" db="EMBL/GenBank/DDBJ databases">
        <title>EvidentialGene: Evidence-directed Construction of Genes on Genomes.</title>
        <authorList>
            <person name="Gilbert D.G."/>
            <person name="Choi J.-H."/>
            <person name="Mockaitis K."/>
            <person name="Colbourne J."/>
            <person name="Pfrender M."/>
        </authorList>
    </citation>
    <scope>NUCLEOTIDE SEQUENCE [LARGE SCALE GENOMIC DNA]</scope>
    <source>
        <strain evidence="9 10">Xinb3</strain>
        <tissue evidence="9">Complete organism</tissue>
    </source>
</reference>
<dbReference type="InterPro" id="IPR050951">
    <property type="entry name" value="Retrovirus_Pol_polyprotein"/>
</dbReference>
<keyword evidence="4" id="KW-0255">Endonuclease</keyword>
<dbReference type="InterPro" id="IPR036397">
    <property type="entry name" value="RNaseH_sf"/>
</dbReference>
<dbReference type="GO" id="GO:0003676">
    <property type="term" value="F:nucleic acid binding"/>
    <property type="evidence" value="ECO:0007669"/>
    <property type="project" value="InterPro"/>
</dbReference>
<dbReference type="GO" id="GO:0042575">
    <property type="term" value="C:DNA polymerase complex"/>
    <property type="evidence" value="ECO:0007669"/>
    <property type="project" value="UniProtKB-ARBA"/>
</dbReference>
<keyword evidence="2" id="KW-0548">Nucleotidyltransferase</keyword>
<keyword evidence="1" id="KW-0808">Transferase</keyword>
<evidence type="ECO:0000256" key="1">
    <source>
        <dbReference type="ARBA" id="ARBA00022679"/>
    </source>
</evidence>
<accession>A0A164MX80</accession>
<evidence type="ECO:0000256" key="3">
    <source>
        <dbReference type="ARBA" id="ARBA00022722"/>
    </source>
</evidence>
<organism evidence="9 10">
    <name type="scientific">Daphnia magna</name>
    <dbReference type="NCBI Taxonomy" id="35525"/>
    <lineage>
        <taxon>Eukaryota</taxon>
        <taxon>Metazoa</taxon>
        <taxon>Ecdysozoa</taxon>
        <taxon>Arthropoda</taxon>
        <taxon>Crustacea</taxon>
        <taxon>Branchiopoda</taxon>
        <taxon>Diplostraca</taxon>
        <taxon>Cladocera</taxon>
        <taxon>Anomopoda</taxon>
        <taxon>Daphniidae</taxon>
        <taxon>Daphnia</taxon>
    </lineage>
</organism>
<comment type="caution">
    <text evidence="9">The sequence shown here is derived from an EMBL/GenBank/DDBJ whole genome shotgun (WGS) entry which is preliminary data.</text>
</comment>
<keyword evidence="3" id="KW-0540">Nuclease</keyword>
<dbReference type="Gene3D" id="3.30.420.10">
    <property type="entry name" value="Ribonuclease H-like superfamily/Ribonuclease H"/>
    <property type="match status" value="1"/>
</dbReference>
<evidence type="ECO:0000259" key="8">
    <source>
        <dbReference type="Pfam" id="PF17917"/>
    </source>
</evidence>
<evidence type="ECO:0000256" key="5">
    <source>
        <dbReference type="ARBA" id="ARBA00022801"/>
    </source>
</evidence>
<dbReference type="PANTHER" id="PTHR37984:SF5">
    <property type="entry name" value="PROTEIN NYNRIN-LIKE"/>
    <property type="match status" value="1"/>
</dbReference>
<dbReference type="SUPFAM" id="SSF56672">
    <property type="entry name" value="DNA/RNA polymerases"/>
    <property type="match status" value="2"/>
</dbReference>
<keyword evidence="5" id="KW-0378">Hydrolase</keyword>
<dbReference type="InterPro" id="IPR041373">
    <property type="entry name" value="RT_RNaseH"/>
</dbReference>
<feature type="domain" description="Reverse transcriptase RNase H-like" evidence="8">
    <location>
        <begin position="178"/>
        <end position="233"/>
    </location>
</feature>
<dbReference type="SUPFAM" id="SSF53098">
    <property type="entry name" value="Ribonuclease H-like"/>
    <property type="match status" value="1"/>
</dbReference>
<dbReference type="Gene3D" id="3.10.10.10">
    <property type="entry name" value="HIV Type 1 Reverse Transcriptase, subunit A, domain 1"/>
    <property type="match status" value="1"/>
</dbReference>
<keyword evidence="10" id="KW-1185">Reference proteome</keyword>
<dbReference type="Pfam" id="PF17917">
    <property type="entry name" value="RT_RNaseH"/>
    <property type="match status" value="1"/>
</dbReference>
<dbReference type="InterPro" id="IPR043502">
    <property type="entry name" value="DNA/RNA_pol_sf"/>
</dbReference>
<feature type="compositionally biased region" description="Polar residues" evidence="7">
    <location>
        <begin position="617"/>
        <end position="631"/>
    </location>
</feature>